<evidence type="ECO:0000256" key="8">
    <source>
        <dbReference type="ARBA" id="ARBA00023136"/>
    </source>
</evidence>
<evidence type="ECO:0000313" key="12">
    <source>
        <dbReference type="Proteomes" id="UP000249590"/>
    </source>
</evidence>
<comment type="subcellular location">
    <subcellularLocation>
        <location evidence="1">Cell inner membrane</location>
        <topology evidence="1">Multi-pass membrane protein</topology>
    </subcellularLocation>
    <subcellularLocation>
        <location evidence="9">Cell membrane</location>
        <topology evidence="9">Multi-pass membrane protein</topology>
    </subcellularLocation>
</comment>
<accession>A0A8B2NQE6</accession>
<dbReference type="PANTHER" id="PTHR30614:SF0">
    <property type="entry name" value="L-CYSTINE TRANSPORT SYSTEM PERMEASE PROTEIN TCYL"/>
    <property type="match status" value="1"/>
</dbReference>
<keyword evidence="4" id="KW-1003">Cell membrane</keyword>
<organism evidence="11 12">
    <name type="scientific">Acuticoccus sediminis</name>
    <dbReference type="NCBI Taxonomy" id="2184697"/>
    <lineage>
        <taxon>Bacteria</taxon>
        <taxon>Pseudomonadati</taxon>
        <taxon>Pseudomonadota</taxon>
        <taxon>Alphaproteobacteria</taxon>
        <taxon>Hyphomicrobiales</taxon>
        <taxon>Amorphaceae</taxon>
        <taxon>Acuticoccus</taxon>
    </lineage>
</organism>
<keyword evidence="3 9" id="KW-0813">Transport</keyword>
<keyword evidence="8 9" id="KW-0472">Membrane</keyword>
<name>A0A8B2NQE6_9HYPH</name>
<comment type="similarity">
    <text evidence="2">Belongs to the binding-protein-dependent transport system permease family. HisMQ subfamily.</text>
</comment>
<evidence type="ECO:0000313" key="11">
    <source>
        <dbReference type="EMBL" id="RAI02115.1"/>
    </source>
</evidence>
<dbReference type="AlphaFoldDB" id="A0A8B2NQE6"/>
<dbReference type="InterPro" id="IPR000515">
    <property type="entry name" value="MetI-like"/>
</dbReference>
<keyword evidence="5 9" id="KW-0812">Transmembrane</keyword>
<dbReference type="EMBL" id="QHHQ01000002">
    <property type="protein sequence ID" value="RAI02115.1"/>
    <property type="molecule type" value="Genomic_DNA"/>
</dbReference>
<evidence type="ECO:0000256" key="3">
    <source>
        <dbReference type="ARBA" id="ARBA00022448"/>
    </source>
</evidence>
<gene>
    <name evidence="11" type="ORF">DLJ53_12130</name>
</gene>
<dbReference type="Gene3D" id="1.10.3720.10">
    <property type="entry name" value="MetI-like"/>
    <property type="match status" value="1"/>
</dbReference>
<dbReference type="GO" id="GO:0022857">
    <property type="term" value="F:transmembrane transporter activity"/>
    <property type="evidence" value="ECO:0007669"/>
    <property type="project" value="InterPro"/>
</dbReference>
<dbReference type="Proteomes" id="UP000249590">
    <property type="component" value="Unassembled WGS sequence"/>
</dbReference>
<feature type="transmembrane region" description="Helical" evidence="9">
    <location>
        <begin position="83"/>
        <end position="102"/>
    </location>
</feature>
<evidence type="ECO:0000256" key="1">
    <source>
        <dbReference type="ARBA" id="ARBA00004429"/>
    </source>
</evidence>
<sequence length="217" mass="22979">MSVQDWLTAIPFLLRGLGVTLYVSLAGTLVGCAIGLLIAVTRWTGLPLLVVLAKVYVSFFRGVPLLVQMLLFYNFLPFVGIDLSAPASAIGALGLVGGAYIAEILRGSLAAIPSGQIEAARAFGYDPVTIWQTILLPQMVRIAMPSITSEFILLVKASSLISVVGLTELTRVAQGFAASTFRPMEFYLAAAALYLVTNLAVAAGGRAIERKFSRGVA</sequence>
<dbReference type="RefSeq" id="WP_111345456.1">
    <property type="nucleotide sequence ID" value="NZ_QHHQ01000002.1"/>
</dbReference>
<keyword evidence="12" id="KW-1185">Reference proteome</keyword>
<feature type="transmembrane region" description="Helical" evidence="9">
    <location>
        <begin position="48"/>
        <end position="71"/>
    </location>
</feature>
<evidence type="ECO:0000259" key="10">
    <source>
        <dbReference type="PROSITE" id="PS50928"/>
    </source>
</evidence>
<dbReference type="PANTHER" id="PTHR30614">
    <property type="entry name" value="MEMBRANE COMPONENT OF AMINO ACID ABC TRANSPORTER"/>
    <property type="match status" value="1"/>
</dbReference>
<evidence type="ECO:0000256" key="7">
    <source>
        <dbReference type="ARBA" id="ARBA00022989"/>
    </source>
</evidence>
<dbReference type="CDD" id="cd06261">
    <property type="entry name" value="TM_PBP2"/>
    <property type="match status" value="1"/>
</dbReference>
<evidence type="ECO:0000256" key="5">
    <source>
        <dbReference type="ARBA" id="ARBA00022692"/>
    </source>
</evidence>
<evidence type="ECO:0000256" key="4">
    <source>
        <dbReference type="ARBA" id="ARBA00022475"/>
    </source>
</evidence>
<feature type="transmembrane region" description="Helical" evidence="9">
    <location>
        <begin position="147"/>
        <end position="166"/>
    </location>
</feature>
<protein>
    <submittedName>
        <fullName evidence="11">Amino acid ABC transporter</fullName>
    </submittedName>
</protein>
<proteinExistence type="inferred from homology"/>
<dbReference type="InterPro" id="IPR035906">
    <property type="entry name" value="MetI-like_sf"/>
</dbReference>
<dbReference type="GO" id="GO:0043190">
    <property type="term" value="C:ATP-binding cassette (ABC) transporter complex"/>
    <property type="evidence" value="ECO:0007669"/>
    <property type="project" value="InterPro"/>
</dbReference>
<dbReference type="NCBIfam" id="TIGR01726">
    <property type="entry name" value="HEQRo_perm_3TM"/>
    <property type="match status" value="1"/>
</dbReference>
<feature type="transmembrane region" description="Helical" evidence="9">
    <location>
        <begin position="20"/>
        <end position="41"/>
    </location>
</feature>
<keyword evidence="6" id="KW-0029">Amino-acid transport</keyword>
<evidence type="ECO:0000256" key="2">
    <source>
        <dbReference type="ARBA" id="ARBA00010072"/>
    </source>
</evidence>
<dbReference type="GO" id="GO:0006865">
    <property type="term" value="P:amino acid transport"/>
    <property type="evidence" value="ECO:0007669"/>
    <property type="project" value="UniProtKB-KW"/>
</dbReference>
<evidence type="ECO:0000256" key="9">
    <source>
        <dbReference type="RuleBase" id="RU363032"/>
    </source>
</evidence>
<dbReference type="InterPro" id="IPR043429">
    <property type="entry name" value="ArtM/GltK/GlnP/TcyL/YhdX-like"/>
</dbReference>
<feature type="domain" description="ABC transmembrane type-1" evidence="10">
    <location>
        <begin position="17"/>
        <end position="205"/>
    </location>
</feature>
<dbReference type="SUPFAM" id="SSF161098">
    <property type="entry name" value="MetI-like"/>
    <property type="match status" value="1"/>
</dbReference>
<dbReference type="Pfam" id="PF00528">
    <property type="entry name" value="BPD_transp_1"/>
    <property type="match status" value="1"/>
</dbReference>
<dbReference type="InterPro" id="IPR010065">
    <property type="entry name" value="AA_ABC_transptr_permease_3TM"/>
</dbReference>
<feature type="transmembrane region" description="Helical" evidence="9">
    <location>
        <begin position="186"/>
        <end position="205"/>
    </location>
</feature>
<reference evidence="11 12" key="1">
    <citation type="submission" date="2018-05" db="EMBL/GenBank/DDBJ databases">
        <title>Acuticoccus sediminis sp. nov., isolated from deep-sea sediment of Indian Ocean.</title>
        <authorList>
            <person name="Liu X."/>
            <person name="Lai Q."/>
            <person name="Du Y."/>
            <person name="Sun F."/>
            <person name="Zhang X."/>
            <person name="Wang S."/>
            <person name="Shao Z."/>
        </authorList>
    </citation>
    <scope>NUCLEOTIDE SEQUENCE [LARGE SCALE GENOMIC DNA]</scope>
    <source>
        <strain evidence="11 12">PTG4-2</strain>
    </source>
</reference>
<dbReference type="PROSITE" id="PS50928">
    <property type="entry name" value="ABC_TM1"/>
    <property type="match status" value="1"/>
</dbReference>
<evidence type="ECO:0000256" key="6">
    <source>
        <dbReference type="ARBA" id="ARBA00022970"/>
    </source>
</evidence>
<comment type="caution">
    <text evidence="11">The sequence shown here is derived from an EMBL/GenBank/DDBJ whole genome shotgun (WGS) entry which is preliminary data.</text>
</comment>
<dbReference type="OrthoDB" id="9814550at2"/>
<keyword evidence="7 9" id="KW-1133">Transmembrane helix</keyword>